<dbReference type="AlphaFoldDB" id="A0A928VW03"/>
<dbReference type="EMBL" id="JADEXN010000029">
    <property type="protein sequence ID" value="MBE9039752.1"/>
    <property type="molecule type" value="Genomic_DNA"/>
</dbReference>
<comment type="caution">
    <text evidence="1">The sequence shown here is derived from an EMBL/GenBank/DDBJ whole genome shotgun (WGS) entry which is preliminary data.</text>
</comment>
<protein>
    <submittedName>
        <fullName evidence="1">Uncharacterized protein</fullName>
    </submittedName>
</protein>
<keyword evidence="2" id="KW-1185">Reference proteome</keyword>
<reference evidence="1" key="1">
    <citation type="submission" date="2020-10" db="EMBL/GenBank/DDBJ databases">
        <authorList>
            <person name="Castelo-Branco R."/>
            <person name="Eusebio N."/>
            <person name="Adriana R."/>
            <person name="Vieira A."/>
            <person name="Brugerolle De Fraissinette N."/>
            <person name="Rezende De Castro R."/>
            <person name="Schneider M.P."/>
            <person name="Vasconcelos V."/>
            <person name="Leao P.N."/>
        </authorList>
    </citation>
    <scope>NUCLEOTIDE SEQUENCE</scope>
    <source>
        <strain evidence="1">LEGE 11467</strain>
    </source>
</reference>
<gene>
    <name evidence="1" type="ORF">IQ235_02960</name>
</gene>
<name>A0A928VW03_9CYAN</name>
<dbReference type="Proteomes" id="UP000621799">
    <property type="component" value="Unassembled WGS sequence"/>
</dbReference>
<organism evidence="1 2">
    <name type="scientific">Zarconia navalis LEGE 11467</name>
    <dbReference type="NCBI Taxonomy" id="1828826"/>
    <lineage>
        <taxon>Bacteria</taxon>
        <taxon>Bacillati</taxon>
        <taxon>Cyanobacteriota</taxon>
        <taxon>Cyanophyceae</taxon>
        <taxon>Oscillatoriophycideae</taxon>
        <taxon>Oscillatoriales</taxon>
        <taxon>Oscillatoriales incertae sedis</taxon>
        <taxon>Zarconia</taxon>
        <taxon>Zarconia navalis</taxon>
    </lineage>
</organism>
<evidence type="ECO:0000313" key="2">
    <source>
        <dbReference type="Proteomes" id="UP000621799"/>
    </source>
</evidence>
<sequence length="61" mass="7280">MSTFWKSQIAKVRQGLRRLVRIQPFRALIRISYDFYQAQAILSDRPLMKPHPTRSPQKQHS</sequence>
<dbReference type="RefSeq" id="WP_264320013.1">
    <property type="nucleotide sequence ID" value="NZ_JADEXN010000029.1"/>
</dbReference>
<proteinExistence type="predicted"/>
<accession>A0A928VW03</accession>
<evidence type="ECO:0000313" key="1">
    <source>
        <dbReference type="EMBL" id="MBE9039752.1"/>
    </source>
</evidence>